<evidence type="ECO:0000259" key="7">
    <source>
        <dbReference type="PROSITE" id="PS51782"/>
    </source>
</evidence>
<dbReference type="InterPro" id="IPR050314">
    <property type="entry name" value="Glycosyl_Hydrlase_18"/>
</dbReference>
<name>A0A2V0NMW4_9CHLO</name>
<dbReference type="SMART" id="SM00321">
    <property type="entry name" value="WSC"/>
    <property type="match status" value="3"/>
</dbReference>
<dbReference type="Gene3D" id="3.10.50.10">
    <property type="match status" value="1"/>
</dbReference>
<dbReference type="SMART" id="SM00257">
    <property type="entry name" value="LysM"/>
    <property type="match status" value="4"/>
</dbReference>
<feature type="signal peptide" evidence="5">
    <location>
        <begin position="1"/>
        <end position="27"/>
    </location>
</feature>
<dbReference type="PANTHER" id="PTHR11177:SF317">
    <property type="entry name" value="CHITINASE 12-RELATED"/>
    <property type="match status" value="1"/>
</dbReference>
<dbReference type="InterPro" id="IPR002889">
    <property type="entry name" value="WSC_carb-bd"/>
</dbReference>
<evidence type="ECO:0000256" key="4">
    <source>
        <dbReference type="SAM" id="MobiDB-lite"/>
    </source>
</evidence>
<keyword evidence="1 3" id="KW-0378">Hydrolase</keyword>
<keyword evidence="5" id="KW-0732">Signal</keyword>
<gene>
    <name evidence="9" type="ORF">Rsub_01363</name>
</gene>
<dbReference type="SMART" id="SM00636">
    <property type="entry name" value="Glyco_18"/>
    <property type="match status" value="1"/>
</dbReference>
<dbReference type="PROSITE" id="PS01095">
    <property type="entry name" value="GH18_1"/>
    <property type="match status" value="1"/>
</dbReference>
<dbReference type="Proteomes" id="UP000247498">
    <property type="component" value="Unassembled WGS sequence"/>
</dbReference>
<dbReference type="PROSITE" id="PS51910">
    <property type="entry name" value="GH18_2"/>
    <property type="match status" value="1"/>
</dbReference>
<dbReference type="InterPro" id="IPR006212">
    <property type="entry name" value="Furin_repeat"/>
</dbReference>
<dbReference type="PROSITE" id="PS51212">
    <property type="entry name" value="WSC"/>
    <property type="match status" value="3"/>
</dbReference>
<keyword evidence="2 3" id="KW-0326">Glycosidase</keyword>
<feature type="domain" description="LysM" evidence="7">
    <location>
        <begin position="1680"/>
        <end position="1724"/>
    </location>
</feature>
<dbReference type="GO" id="GO:0005576">
    <property type="term" value="C:extracellular region"/>
    <property type="evidence" value="ECO:0007669"/>
    <property type="project" value="TreeGrafter"/>
</dbReference>
<dbReference type="GO" id="GO:0005975">
    <property type="term" value="P:carbohydrate metabolic process"/>
    <property type="evidence" value="ECO:0007669"/>
    <property type="project" value="InterPro"/>
</dbReference>
<feature type="domain" description="LysM" evidence="7">
    <location>
        <begin position="1804"/>
        <end position="1848"/>
    </location>
</feature>
<dbReference type="GO" id="GO:0008061">
    <property type="term" value="F:chitin binding"/>
    <property type="evidence" value="ECO:0007669"/>
    <property type="project" value="InterPro"/>
</dbReference>
<dbReference type="Pfam" id="PF01476">
    <property type="entry name" value="LysM"/>
    <property type="match status" value="4"/>
</dbReference>
<dbReference type="InterPro" id="IPR018392">
    <property type="entry name" value="LysM"/>
</dbReference>
<dbReference type="CDD" id="cd00118">
    <property type="entry name" value="LysM"/>
    <property type="match status" value="4"/>
</dbReference>
<feature type="domain" description="LysM" evidence="7">
    <location>
        <begin position="1866"/>
        <end position="1910"/>
    </location>
</feature>
<dbReference type="STRING" id="307507.A0A2V0NMW4"/>
<dbReference type="InParanoid" id="A0A2V0NMW4"/>
<dbReference type="InterPro" id="IPR001579">
    <property type="entry name" value="Glyco_hydro_18_chit_AS"/>
</dbReference>
<dbReference type="InterPro" id="IPR011583">
    <property type="entry name" value="Chitinase_II/V-like_cat"/>
</dbReference>
<dbReference type="SUPFAM" id="SSF54556">
    <property type="entry name" value="Chitinase insertion domain"/>
    <property type="match status" value="1"/>
</dbReference>
<reference evidence="9 10" key="1">
    <citation type="journal article" date="2018" name="Sci. Rep.">
        <title>Raphidocelis subcapitata (=Pseudokirchneriella subcapitata) provides an insight into genome evolution and environmental adaptations in the Sphaeropleales.</title>
        <authorList>
            <person name="Suzuki S."/>
            <person name="Yamaguchi H."/>
            <person name="Nakajima N."/>
            <person name="Kawachi M."/>
        </authorList>
    </citation>
    <scope>NUCLEOTIDE SEQUENCE [LARGE SCALE GENOMIC DNA]</scope>
    <source>
        <strain evidence="9 10">NIES-35</strain>
    </source>
</reference>
<dbReference type="InterPro" id="IPR036779">
    <property type="entry name" value="LysM_dom_sf"/>
</dbReference>
<feature type="chain" id="PRO_5015998738" evidence="5">
    <location>
        <begin position="28"/>
        <end position="1912"/>
    </location>
</feature>
<evidence type="ECO:0000256" key="5">
    <source>
        <dbReference type="SAM" id="SignalP"/>
    </source>
</evidence>
<accession>A0A2V0NMW4</accession>
<feature type="region of interest" description="Disordered" evidence="4">
    <location>
        <begin position="25"/>
        <end position="201"/>
    </location>
</feature>
<dbReference type="InterPro" id="IPR000742">
    <property type="entry name" value="EGF"/>
</dbReference>
<feature type="domain" description="WSC" evidence="6">
    <location>
        <begin position="416"/>
        <end position="512"/>
    </location>
</feature>
<dbReference type="SMART" id="SM00261">
    <property type="entry name" value="FU"/>
    <property type="match status" value="4"/>
</dbReference>
<feature type="compositionally biased region" description="Basic residues" evidence="4">
    <location>
        <begin position="121"/>
        <end position="135"/>
    </location>
</feature>
<dbReference type="GO" id="GO:0004568">
    <property type="term" value="F:chitinase activity"/>
    <property type="evidence" value="ECO:0007669"/>
    <property type="project" value="TreeGrafter"/>
</dbReference>
<feature type="domain" description="WSC" evidence="6">
    <location>
        <begin position="570"/>
        <end position="666"/>
    </location>
</feature>
<keyword evidence="10" id="KW-1185">Reference proteome</keyword>
<evidence type="ECO:0000256" key="2">
    <source>
        <dbReference type="ARBA" id="ARBA00023295"/>
    </source>
</evidence>
<dbReference type="SMART" id="SM01411">
    <property type="entry name" value="Ephrin_rec_like"/>
    <property type="match status" value="1"/>
</dbReference>
<dbReference type="InterPro" id="IPR017853">
    <property type="entry name" value="GH"/>
</dbReference>
<dbReference type="SMART" id="SM00181">
    <property type="entry name" value="EGF"/>
    <property type="match status" value="3"/>
</dbReference>
<dbReference type="EMBL" id="BDRX01000007">
    <property type="protein sequence ID" value="GBF88864.1"/>
    <property type="molecule type" value="Genomic_DNA"/>
</dbReference>
<evidence type="ECO:0000313" key="9">
    <source>
        <dbReference type="EMBL" id="GBF88864.1"/>
    </source>
</evidence>
<evidence type="ECO:0000259" key="6">
    <source>
        <dbReference type="PROSITE" id="PS51212"/>
    </source>
</evidence>
<dbReference type="InterPro" id="IPR029070">
    <property type="entry name" value="Chitinase_insertion_sf"/>
</dbReference>
<dbReference type="Pfam" id="PF00704">
    <property type="entry name" value="Glyco_hydro_18"/>
    <property type="match status" value="1"/>
</dbReference>
<dbReference type="PANTHER" id="PTHR11177">
    <property type="entry name" value="CHITINASE"/>
    <property type="match status" value="1"/>
</dbReference>
<evidence type="ECO:0000259" key="8">
    <source>
        <dbReference type="PROSITE" id="PS51910"/>
    </source>
</evidence>
<evidence type="ECO:0000256" key="3">
    <source>
        <dbReference type="RuleBase" id="RU000489"/>
    </source>
</evidence>
<dbReference type="InterPro" id="IPR001223">
    <property type="entry name" value="Glyco_hydro18_cat"/>
</dbReference>
<dbReference type="Gene3D" id="3.10.350.10">
    <property type="entry name" value="LysM domain"/>
    <property type="match status" value="4"/>
</dbReference>
<dbReference type="Gene3D" id="2.10.220.10">
    <property type="entry name" value="Hormone Receptor, Insulin-like Growth Factor Receptor 1, Chain A, domain 2"/>
    <property type="match status" value="3"/>
</dbReference>
<dbReference type="PROSITE" id="PS51782">
    <property type="entry name" value="LYSM"/>
    <property type="match status" value="4"/>
</dbReference>
<dbReference type="GO" id="GO:0006032">
    <property type="term" value="P:chitin catabolic process"/>
    <property type="evidence" value="ECO:0007669"/>
    <property type="project" value="TreeGrafter"/>
</dbReference>
<organism evidence="9 10">
    <name type="scientific">Raphidocelis subcapitata</name>
    <dbReference type="NCBI Taxonomy" id="307507"/>
    <lineage>
        <taxon>Eukaryota</taxon>
        <taxon>Viridiplantae</taxon>
        <taxon>Chlorophyta</taxon>
        <taxon>core chlorophytes</taxon>
        <taxon>Chlorophyceae</taxon>
        <taxon>CS clade</taxon>
        <taxon>Sphaeropleales</taxon>
        <taxon>Selenastraceae</taxon>
        <taxon>Raphidocelis</taxon>
    </lineage>
</organism>
<protein>
    <submittedName>
        <fullName evidence="9">Chitinase</fullName>
    </submittedName>
</protein>
<feature type="domain" description="WSC" evidence="6">
    <location>
        <begin position="271"/>
        <end position="367"/>
    </location>
</feature>
<dbReference type="OrthoDB" id="530500at2759"/>
<feature type="compositionally biased region" description="Low complexity" evidence="4">
    <location>
        <begin position="25"/>
        <end position="44"/>
    </location>
</feature>
<comment type="caution">
    <text evidence="9">The sequence shown here is derived from an EMBL/GenBank/DDBJ whole genome shotgun (WGS) entry which is preliminary data.</text>
</comment>
<feature type="compositionally biased region" description="Pro residues" evidence="4">
    <location>
        <begin position="77"/>
        <end position="115"/>
    </location>
</feature>
<dbReference type="InterPro" id="IPR009030">
    <property type="entry name" value="Growth_fac_rcpt_cys_sf"/>
</dbReference>
<feature type="domain" description="LysM" evidence="7">
    <location>
        <begin position="1742"/>
        <end position="1786"/>
    </location>
</feature>
<feature type="compositionally biased region" description="Low complexity" evidence="4">
    <location>
        <begin position="142"/>
        <end position="172"/>
    </location>
</feature>
<dbReference type="Gene3D" id="3.20.20.80">
    <property type="entry name" value="Glycosidases"/>
    <property type="match status" value="1"/>
</dbReference>
<evidence type="ECO:0000313" key="10">
    <source>
        <dbReference type="Proteomes" id="UP000247498"/>
    </source>
</evidence>
<proteinExistence type="predicted"/>
<dbReference type="SUPFAM" id="SSF57184">
    <property type="entry name" value="Growth factor receptor domain"/>
    <property type="match status" value="3"/>
</dbReference>
<sequence length="1912" mass="201432">MTAPRPALAAAAVALLLLAIAATAASAQTPDPSPSPANATAPSDGAPVDTPFAGESPSEPLNSPAPGPVEGLDPGPVESPAPAVPESPAPAVPESPTPAIPESPSPAPLESPSPAPEERPRRRRRSRSARRRSRQRKSEDGASPPAADAPPANGTSPDAVAAPSPAPEQAAAPPLPAAPEAPDSVADADAAVPSPDPDAVVTDQAAESPFSTAVAAGTARPAAAVLTCPRGKYLTKGVCADCSRPCAACSSATTCSVCKAGYTLVNNYCELPGPIGCFADLTTDRALPKRLAANRTGLMTSAACRKLAQDNNLPYFGTQNGFECWAGSSLDQAKKHGIAQGQCITMCTGSSWEECGGVQRNSLFFTCPILACPKETYASKGVCVACPRQCAACSSATTCSACKAGYMLVNNQRCDLPGPIGCFADLTTDRALPTRLAGDPAQKMTSAACRKLAQDNNLPYFGTQNGFECWAGSSLDQAKKHGSAQGQCSKLCTGSSWEDCGGVQRNSLFFTCPGGFVHNKTCVSACPKETYASTGVCVACPRQCAACSSATTCSACKAGYMLVNNQRCELPGSIGCFADLTTDRALPKRLAANRTGIMTSAACRKLAQDNNLPYFGTQNGFECWAGSNLDQAKKHGSAQGQCSKLCTGSSWEDCGGVQRNSLFSTCPSGFVHNKTCEITRCGAGTGGSGCDACPIGWWSAGGTTALPKTPCKKCPDNTTTPAMGATSKSSCVDAPSTPDCSGGCNAYCSRSEYSPVNGTCADAANALRMPESLLVALNPDLPCNGTSNDETPLITAAFTHLCVAGTLRPISQDILDPANPTRVETLQNLAESIATMNPSLQDAARAFISDPNADSRDFTGGCATALASDQAFATRVAADPFLSETILSTLPGRNVTSVCEELASNTQGAAAADVYDCMCRRGPSSPPLVACIGKLAELTSRAQQRFAARAARGAFDDAAEQLGEKLRAQFGQSSQPLAQGSSAKKQSSLEVLCDGWDITKSMSDKFKSCNVKVKLPIVSTACSLNKARQTFSVEGDNGDKLDSSKDLTEVAGKGGMSSNLLSFLTEDAFGVAIEDCCVGIKIVDVCVNAGFEVPTSIVLNGLASVVVCNKLTTTLIEGATGIDLSGLTPEGCFQASFTDPDMLTTIAESKTGFLDVGICVFKDALGFMAPCLNVVEAAWRGFAGEFDLGASLNVLIAKSRLKWTFQVHEPWELICRNEEMARSKPYCCNCVGGDYGEVSLEVWQFFRGYQHMFGSPWSLKDPPNCEARWEENHSCSKRSKVESLPPMPGSPDKHNFQVRAIYTTSWAQWRKSNNGRPEWCDKYGYTPGHLNPNLYTHVYYAFVKIAPDFTITNVEERDDELMKEIRSENGSPKKMLSIGGWSFSRSDGVFAGTDASTMFPRMAASAQNRATFIASAIQYALDRGFDGLDLDWEHPNFDNNAVQERSDFTTLLREMYPACKQRGLLLTAATRAINTAQHYEVSEIHNYLDWINVMSYDFYGGGWSKTAKLNAPIYDCQSRWCKTPFDIDTGLREYLDAGVPREKLVLGLGTYGRTFTLAQPSKDPPPGTAAATGVAEAGECTMDPQAGILAWYEIKRRGITPQIDPHGMAAYATWGSNNQYWVGFDTKETLRSKVCWAASLKLGGTMAWDGELDDDQELLAEVAAAHATPRSCPTFMPKDCTYTIKAGDTLDIISGRLGTTVQALLNLNPGIKPSALQVGQVINVPCAPGPSPPTPSPPSGGCKYTIKAGDTLSIISGRLGTTVQALQDLNPGINPSAVQVGQVINVPCAPGPSPPTPSPPSGGCKYTIKAGDTLWGISQTYSTTVQALQDLNPGINPSALQVGQVINVPCAPGPSPPPPSPPSGGCKYTIKAGDTLWGISQTYSTTVQALLNLNPGIKPEALQVGQVINVPC</sequence>
<dbReference type="SUPFAM" id="SSF51445">
    <property type="entry name" value="(Trans)glycosidases"/>
    <property type="match status" value="1"/>
</dbReference>
<dbReference type="Pfam" id="PF01822">
    <property type="entry name" value="WSC"/>
    <property type="match status" value="3"/>
</dbReference>
<feature type="domain" description="GH18" evidence="8">
    <location>
        <begin position="1297"/>
        <end position="1669"/>
    </location>
</feature>
<feature type="compositionally biased region" description="Low complexity" evidence="4">
    <location>
        <begin position="180"/>
        <end position="201"/>
    </location>
</feature>
<dbReference type="SUPFAM" id="SSF54106">
    <property type="entry name" value="LysM domain"/>
    <property type="match status" value="4"/>
</dbReference>
<evidence type="ECO:0000256" key="1">
    <source>
        <dbReference type="ARBA" id="ARBA00022801"/>
    </source>
</evidence>